<dbReference type="InterPro" id="IPR036188">
    <property type="entry name" value="FAD/NAD-bd_sf"/>
</dbReference>
<comment type="catalytic activity">
    <reaction evidence="4">
        <text>glycine + O2 + H2O = glyoxylate + H2O2 + NH4(+)</text>
        <dbReference type="Rhea" id="RHEA:11532"/>
        <dbReference type="ChEBI" id="CHEBI:15377"/>
        <dbReference type="ChEBI" id="CHEBI:15379"/>
        <dbReference type="ChEBI" id="CHEBI:16240"/>
        <dbReference type="ChEBI" id="CHEBI:28938"/>
        <dbReference type="ChEBI" id="CHEBI:36655"/>
        <dbReference type="ChEBI" id="CHEBI:57305"/>
        <dbReference type="EC" id="1.4.3.19"/>
    </reaction>
</comment>
<evidence type="ECO:0000256" key="2">
    <source>
        <dbReference type="ARBA" id="ARBA00022977"/>
    </source>
</evidence>
<protein>
    <recommendedName>
        <fullName evidence="5">glycine oxidase</fullName>
        <ecNumber evidence="5">1.4.3.19</ecNumber>
    </recommendedName>
</protein>
<keyword evidence="9" id="KW-1185">Reference proteome</keyword>
<keyword evidence="2" id="KW-0784">Thiamine biosynthesis</keyword>
<evidence type="ECO:0000256" key="5">
    <source>
        <dbReference type="ARBA" id="ARBA00050018"/>
    </source>
</evidence>
<feature type="domain" description="FAD dependent oxidoreductase" evidence="7">
    <location>
        <begin position="12"/>
        <end position="355"/>
    </location>
</feature>
<evidence type="ECO:0000259" key="7">
    <source>
        <dbReference type="Pfam" id="PF01266"/>
    </source>
</evidence>
<sequence length="377" mass="40923">MSPSQRHHDHHDVLIIGGGTMGLAIAIELALAGAHPTVLSRNFQEAALHAAAGMLAPQAEDLPPGPLLDLCCQSRDRYPTWITKLEQLTGLDAGYWPCGILAPVLKQSSHQVSPTLESPILEPALESGSRWLDRAALDHQQPGLGETVEGAWWFPADGQVDNRALAQVLRTAVTTLGIPLIEGIEVQGWQTTQGRVESVLTNQGTWAGDRYVLATGAWSQNLLPIPVTPRKGQMLALQTPGDRPLPFSQVIYGDQIYLVPRRSGKIIVGATSETVGFKPGNTVEGIHALLAKALTLYPGLADFELMDTWWGYRPATPDEGPILGESPWQNLYLATGHYRNGILLAPITAHVITDLLLGNHRHPLLGAFSYGRFRETI</sequence>
<reference evidence="8" key="2">
    <citation type="submission" date="2022-01" db="EMBL/GenBank/DDBJ databases">
        <authorList>
            <person name="Zivanovic Y."/>
            <person name="Moreira D."/>
            <person name="Lopez-Garcia P."/>
        </authorList>
    </citation>
    <scope>NUCLEOTIDE SEQUENCE</scope>
    <source>
        <strain evidence="8">G9</strain>
    </source>
</reference>
<accession>A0ABT6EYL9</accession>
<keyword evidence="6" id="KW-1133">Transmembrane helix</keyword>
<dbReference type="EMBL" id="JAKKUT010000002">
    <property type="protein sequence ID" value="MDG2990005.1"/>
    <property type="molecule type" value="Genomic_DNA"/>
</dbReference>
<dbReference type="EC" id="1.4.3.19" evidence="5"/>
<keyword evidence="6" id="KW-0812">Transmembrane</keyword>
<name>A0ABT6EYL9_9SYNE</name>
<evidence type="ECO:0000256" key="4">
    <source>
        <dbReference type="ARBA" id="ARBA00049872"/>
    </source>
</evidence>
<gene>
    <name evidence="8" type="primary">thiO</name>
    <name evidence="8" type="ORF">L3556_03515</name>
</gene>
<dbReference type="Proteomes" id="UP001154265">
    <property type="component" value="Unassembled WGS sequence"/>
</dbReference>
<dbReference type="GO" id="GO:0043799">
    <property type="term" value="F:glycine oxidase activity"/>
    <property type="evidence" value="ECO:0007669"/>
    <property type="project" value="UniProtKB-EC"/>
</dbReference>
<dbReference type="PRINTS" id="PR00420">
    <property type="entry name" value="RNGMNOXGNASE"/>
</dbReference>
<evidence type="ECO:0000256" key="1">
    <source>
        <dbReference type="ARBA" id="ARBA00004948"/>
    </source>
</evidence>
<organism evidence="8 9">
    <name type="scientific">Candidatus Synechococcus calcipolaris G9</name>
    <dbReference type="NCBI Taxonomy" id="1497997"/>
    <lineage>
        <taxon>Bacteria</taxon>
        <taxon>Bacillati</taxon>
        <taxon>Cyanobacteriota</taxon>
        <taxon>Cyanophyceae</taxon>
        <taxon>Synechococcales</taxon>
        <taxon>Synechococcaceae</taxon>
        <taxon>Synechococcus</taxon>
    </lineage>
</organism>
<evidence type="ECO:0000313" key="8">
    <source>
        <dbReference type="EMBL" id="MDG2990005.1"/>
    </source>
</evidence>
<keyword evidence="3 8" id="KW-0560">Oxidoreductase</keyword>
<feature type="transmembrane region" description="Helical" evidence="6">
    <location>
        <begin position="12"/>
        <end position="34"/>
    </location>
</feature>
<proteinExistence type="predicted"/>
<dbReference type="RefSeq" id="WP_277865927.1">
    <property type="nucleotide sequence ID" value="NZ_JAKKUT010000002.1"/>
</dbReference>
<dbReference type="SUPFAM" id="SSF54373">
    <property type="entry name" value="FAD-linked reductases, C-terminal domain"/>
    <property type="match status" value="1"/>
</dbReference>
<dbReference type="PANTHER" id="PTHR13847:SF289">
    <property type="entry name" value="GLYCINE OXIDASE"/>
    <property type="match status" value="1"/>
</dbReference>
<evidence type="ECO:0000313" key="9">
    <source>
        <dbReference type="Proteomes" id="UP001154265"/>
    </source>
</evidence>
<dbReference type="Pfam" id="PF01266">
    <property type="entry name" value="DAO"/>
    <property type="match status" value="1"/>
</dbReference>
<dbReference type="Gene3D" id="3.50.50.60">
    <property type="entry name" value="FAD/NAD(P)-binding domain"/>
    <property type="match status" value="1"/>
</dbReference>
<dbReference type="PANTHER" id="PTHR13847">
    <property type="entry name" value="SARCOSINE DEHYDROGENASE-RELATED"/>
    <property type="match status" value="1"/>
</dbReference>
<comment type="pathway">
    <text evidence="1">Cofactor biosynthesis; thiamine diphosphate biosynthesis.</text>
</comment>
<dbReference type="InterPro" id="IPR006076">
    <property type="entry name" value="FAD-dep_OxRdtase"/>
</dbReference>
<comment type="caution">
    <text evidence="8">The sequence shown here is derived from an EMBL/GenBank/DDBJ whole genome shotgun (WGS) entry which is preliminary data.</text>
</comment>
<keyword evidence="6" id="KW-0472">Membrane</keyword>
<reference evidence="8" key="1">
    <citation type="journal article" date="2022" name="Genome Biol. Evol.">
        <title>A New Gene Family Diagnostic for Intracellular Biomineralization of Amorphous Ca Carbonates by Cyanobacteria.</title>
        <authorList>
            <person name="Benzerara K."/>
            <person name="Duprat E."/>
            <person name="Bitard-Feildel T."/>
            <person name="Caumes G."/>
            <person name="Cassier-Chauvat C."/>
            <person name="Chauvat F."/>
            <person name="Dezi M."/>
            <person name="Diop S.I."/>
            <person name="Gaschignard G."/>
            <person name="Gorgen S."/>
            <person name="Gugger M."/>
            <person name="Lopez-Garcia P."/>
            <person name="Millet M."/>
            <person name="Skouri-Panet F."/>
            <person name="Moreira D."/>
            <person name="Callebaut I."/>
        </authorList>
    </citation>
    <scope>NUCLEOTIDE SEQUENCE</scope>
    <source>
        <strain evidence="8">G9</strain>
    </source>
</reference>
<evidence type="ECO:0000256" key="3">
    <source>
        <dbReference type="ARBA" id="ARBA00023002"/>
    </source>
</evidence>
<dbReference type="SUPFAM" id="SSF51905">
    <property type="entry name" value="FAD/NAD(P)-binding domain"/>
    <property type="match status" value="1"/>
</dbReference>
<evidence type="ECO:0000256" key="6">
    <source>
        <dbReference type="SAM" id="Phobius"/>
    </source>
</evidence>
<dbReference type="InterPro" id="IPR012727">
    <property type="entry name" value="Gly_oxidase_ThiO"/>
</dbReference>
<dbReference type="Gene3D" id="3.30.9.10">
    <property type="entry name" value="D-Amino Acid Oxidase, subunit A, domain 2"/>
    <property type="match status" value="1"/>
</dbReference>
<dbReference type="NCBIfam" id="TIGR02352">
    <property type="entry name" value="thiamin_ThiO"/>
    <property type="match status" value="1"/>
</dbReference>